<evidence type="ECO:0000256" key="2">
    <source>
        <dbReference type="ARBA" id="ARBA00008873"/>
    </source>
</evidence>
<dbReference type="Pfam" id="PF16916">
    <property type="entry name" value="ZT_dimer"/>
    <property type="match status" value="1"/>
</dbReference>
<feature type="domain" description="Cation efflux protein cytoplasmic" evidence="12">
    <location>
        <begin position="246"/>
        <end position="319"/>
    </location>
</feature>
<comment type="caution">
    <text evidence="13">The sequence shown here is derived from an EMBL/GenBank/DDBJ whole genome shotgun (WGS) entry which is preliminary data.</text>
</comment>
<evidence type="ECO:0000256" key="8">
    <source>
        <dbReference type="ARBA" id="ARBA00023136"/>
    </source>
</evidence>
<organism evidence="13 14">
    <name type="scientific">Novosphingobium ovatum</name>
    <dbReference type="NCBI Taxonomy" id="1908523"/>
    <lineage>
        <taxon>Bacteria</taxon>
        <taxon>Pseudomonadati</taxon>
        <taxon>Pseudomonadota</taxon>
        <taxon>Alphaproteobacteria</taxon>
        <taxon>Sphingomonadales</taxon>
        <taxon>Sphingomonadaceae</taxon>
        <taxon>Novosphingobium</taxon>
    </lineage>
</organism>
<keyword evidence="6 10" id="KW-1133">Transmembrane helix</keyword>
<name>A0ABW9XD73_9SPHN</name>
<feature type="compositionally biased region" description="Basic residues" evidence="9">
    <location>
        <begin position="18"/>
        <end position="41"/>
    </location>
</feature>
<evidence type="ECO:0000256" key="7">
    <source>
        <dbReference type="ARBA" id="ARBA00023065"/>
    </source>
</evidence>
<dbReference type="Pfam" id="PF01545">
    <property type="entry name" value="Cation_efflux"/>
    <property type="match status" value="1"/>
</dbReference>
<protein>
    <submittedName>
        <fullName evidence="13">Cation diffusion facilitator family transporter</fullName>
    </submittedName>
</protein>
<feature type="transmembrane region" description="Helical" evidence="10">
    <location>
        <begin position="185"/>
        <end position="207"/>
    </location>
</feature>
<evidence type="ECO:0000259" key="11">
    <source>
        <dbReference type="Pfam" id="PF01545"/>
    </source>
</evidence>
<dbReference type="EMBL" id="JAAAPO010000003">
    <property type="protein sequence ID" value="NBC36494.1"/>
    <property type="molecule type" value="Genomic_DNA"/>
</dbReference>
<dbReference type="Gene3D" id="1.20.1510.10">
    <property type="entry name" value="Cation efflux protein transmembrane domain"/>
    <property type="match status" value="1"/>
</dbReference>
<accession>A0ABW9XD73</accession>
<dbReference type="PANTHER" id="PTHR11562:SF17">
    <property type="entry name" value="RE54080P-RELATED"/>
    <property type="match status" value="1"/>
</dbReference>
<feature type="transmembrane region" description="Helical" evidence="10">
    <location>
        <begin position="213"/>
        <end position="231"/>
    </location>
</feature>
<evidence type="ECO:0000256" key="4">
    <source>
        <dbReference type="ARBA" id="ARBA00022692"/>
    </source>
</evidence>
<evidence type="ECO:0000256" key="9">
    <source>
        <dbReference type="SAM" id="MobiDB-lite"/>
    </source>
</evidence>
<dbReference type="InterPro" id="IPR036837">
    <property type="entry name" value="Cation_efflux_CTD_sf"/>
</dbReference>
<gene>
    <name evidence="13" type="ORF">GTZ99_07990</name>
</gene>
<dbReference type="InterPro" id="IPR050681">
    <property type="entry name" value="CDF/SLC30A"/>
</dbReference>
<feature type="domain" description="Cation efflux protein transmembrane" evidence="11">
    <location>
        <begin position="53"/>
        <end position="239"/>
    </location>
</feature>
<evidence type="ECO:0000256" key="3">
    <source>
        <dbReference type="ARBA" id="ARBA00022448"/>
    </source>
</evidence>
<reference evidence="14" key="1">
    <citation type="submission" date="2020-01" db="EMBL/GenBank/DDBJ databases">
        <title>Sphingomonas sp. strain CSW-10.</title>
        <authorList>
            <person name="Chen W.-M."/>
        </authorList>
    </citation>
    <scope>NUCLEOTIDE SEQUENCE [LARGE SCALE GENOMIC DNA]</scope>
    <source>
        <strain evidence="14">FSY-8</strain>
    </source>
</reference>
<dbReference type="PANTHER" id="PTHR11562">
    <property type="entry name" value="CATION EFFLUX PROTEIN/ ZINC TRANSPORTER"/>
    <property type="match status" value="1"/>
</dbReference>
<evidence type="ECO:0000259" key="12">
    <source>
        <dbReference type="Pfam" id="PF16916"/>
    </source>
</evidence>
<dbReference type="InterPro" id="IPR002524">
    <property type="entry name" value="Cation_efflux"/>
</dbReference>
<comment type="similarity">
    <text evidence="2">Belongs to the cation diffusion facilitator (CDF) transporter (TC 2.A.4) family. SLC30A subfamily.</text>
</comment>
<comment type="subcellular location">
    <subcellularLocation>
        <location evidence="1">Membrane</location>
        <topology evidence="1">Multi-pass membrane protein</topology>
    </subcellularLocation>
</comment>
<keyword evidence="8 10" id="KW-0472">Membrane</keyword>
<dbReference type="NCBIfam" id="TIGR01297">
    <property type="entry name" value="CDF"/>
    <property type="match status" value="1"/>
</dbReference>
<evidence type="ECO:0000256" key="6">
    <source>
        <dbReference type="ARBA" id="ARBA00022989"/>
    </source>
</evidence>
<keyword evidence="7" id="KW-0406">Ion transport</keyword>
<evidence type="ECO:0000256" key="1">
    <source>
        <dbReference type="ARBA" id="ARBA00004141"/>
    </source>
</evidence>
<sequence>MSLPPPPARSAAQDHHGHDHHGHAHGHGHGHGHHGHAHHHHGAPDQAGAAFALTVVLNLVFVGVEVAAGLIGQSTALLADAGHNLSDVLSVALAWGASVLGKRPPTARLTYGMKNCSILAALTNNALLWLALGAILLETLQHIANPPQVAGTMVMAVAGVGIVINGLSAWLLARASHGDINMRAAFQHMLADAAVSAGVVVAGAVVWFTGWNWVDGATSLIIIALIGWSSWGMMRESTRMALLAVPDAIDETAVRAFLLDQPGVESLHDLHIWPISTTETALTAHLVMPGGHPGDAFLHHLAHELEDDFAIGHATFQVEVQAGEACALHPDSVV</sequence>
<evidence type="ECO:0000256" key="10">
    <source>
        <dbReference type="SAM" id="Phobius"/>
    </source>
</evidence>
<keyword evidence="3" id="KW-0813">Transport</keyword>
<dbReference type="InterPro" id="IPR027469">
    <property type="entry name" value="Cation_efflux_TMD_sf"/>
</dbReference>
<dbReference type="RefSeq" id="WP_161717792.1">
    <property type="nucleotide sequence ID" value="NZ_JAAAPO010000003.1"/>
</dbReference>
<evidence type="ECO:0000313" key="13">
    <source>
        <dbReference type="EMBL" id="NBC36494.1"/>
    </source>
</evidence>
<feature type="region of interest" description="Disordered" evidence="9">
    <location>
        <begin position="1"/>
        <end position="44"/>
    </location>
</feature>
<evidence type="ECO:0000313" key="14">
    <source>
        <dbReference type="Proteomes" id="UP000753724"/>
    </source>
</evidence>
<feature type="transmembrane region" description="Helical" evidence="10">
    <location>
        <begin position="149"/>
        <end position="173"/>
    </location>
</feature>
<dbReference type="SUPFAM" id="SSF161111">
    <property type="entry name" value="Cation efflux protein transmembrane domain-like"/>
    <property type="match status" value="1"/>
</dbReference>
<dbReference type="SUPFAM" id="SSF160240">
    <property type="entry name" value="Cation efflux protein cytoplasmic domain-like"/>
    <property type="match status" value="1"/>
</dbReference>
<keyword evidence="14" id="KW-1185">Reference proteome</keyword>
<dbReference type="Proteomes" id="UP000753724">
    <property type="component" value="Unassembled WGS sequence"/>
</dbReference>
<proteinExistence type="inferred from homology"/>
<keyword evidence="4 10" id="KW-0812">Transmembrane</keyword>
<keyword evidence="5" id="KW-0864">Zinc transport</keyword>
<evidence type="ECO:0000256" key="5">
    <source>
        <dbReference type="ARBA" id="ARBA00022906"/>
    </source>
</evidence>
<dbReference type="InterPro" id="IPR058533">
    <property type="entry name" value="Cation_efflux_TM"/>
</dbReference>
<dbReference type="InterPro" id="IPR027470">
    <property type="entry name" value="Cation_efflux_CTD"/>
</dbReference>
<keyword evidence="5" id="KW-0862">Zinc</keyword>
<feature type="transmembrane region" description="Helical" evidence="10">
    <location>
        <begin position="118"/>
        <end position="137"/>
    </location>
</feature>